<dbReference type="EMBL" id="FNLM01000020">
    <property type="protein sequence ID" value="SDT85527.1"/>
    <property type="molecule type" value="Genomic_DNA"/>
</dbReference>
<evidence type="ECO:0000313" key="3">
    <source>
        <dbReference type="EMBL" id="SDT83728.1"/>
    </source>
</evidence>
<protein>
    <submittedName>
        <fullName evidence="7">DNA N-6-adenine-methyltransferase (Dam)</fullName>
    </submittedName>
</protein>
<dbReference type="GO" id="GO:0003677">
    <property type="term" value="F:DNA binding"/>
    <property type="evidence" value="ECO:0007669"/>
    <property type="project" value="InterPro"/>
</dbReference>
<dbReference type="Proteomes" id="UP000183180">
    <property type="component" value="Unassembled WGS sequence"/>
</dbReference>
<dbReference type="EMBL" id="FNLM01000020">
    <property type="protein sequence ID" value="SDT85549.1"/>
    <property type="molecule type" value="Genomic_DNA"/>
</dbReference>
<keyword evidence="7" id="KW-0808">Transferase</keyword>
<reference evidence="7 9" key="1">
    <citation type="submission" date="2016-10" db="EMBL/GenBank/DDBJ databases">
        <authorList>
            <person name="de Groot N.N."/>
        </authorList>
    </citation>
    <scope>NUCLEOTIDE SEQUENCE [LARGE SCALE GENOMIC DNA]</scope>
    <source>
        <strain evidence="7 9">DSM 44215</strain>
    </source>
</reference>
<evidence type="ECO:0000313" key="5">
    <source>
        <dbReference type="EMBL" id="SDT85527.1"/>
    </source>
</evidence>
<gene>
    <name evidence="1" type="ORF">SAMN04488548_1012</name>
    <name evidence="2" type="ORF">SAMN04488548_10125</name>
    <name evidence="3" type="ORF">SAMN04488548_10148</name>
    <name evidence="4" type="ORF">SAMN04488548_11827</name>
    <name evidence="5" type="ORF">SAMN04488548_12011</name>
    <name evidence="6" type="ORF">SAMN04488548_12018</name>
    <name evidence="7" type="ORF">SAMN04488548_12543</name>
    <name evidence="8" type="ORF">SAMN04488548_12719</name>
</gene>
<dbReference type="GO" id="GO:0009007">
    <property type="term" value="F:site-specific DNA-methyltransferase (adenine-specific) activity"/>
    <property type="evidence" value="ECO:0007669"/>
    <property type="project" value="InterPro"/>
</dbReference>
<organism evidence="7 9">
    <name type="scientific">Gordonia westfalica</name>
    <dbReference type="NCBI Taxonomy" id="158898"/>
    <lineage>
        <taxon>Bacteria</taxon>
        <taxon>Bacillati</taxon>
        <taxon>Actinomycetota</taxon>
        <taxon>Actinomycetes</taxon>
        <taxon>Mycobacteriales</taxon>
        <taxon>Gordoniaceae</taxon>
        <taxon>Gordonia</taxon>
    </lineage>
</organism>
<proteinExistence type="predicted"/>
<evidence type="ECO:0000313" key="8">
    <source>
        <dbReference type="EMBL" id="SDT89196.1"/>
    </source>
</evidence>
<name>A0A1H2DYQ0_9ACTN</name>
<accession>A0A1H2DYQ0</accession>
<dbReference type="AlphaFoldDB" id="A0A1H2DYQ0"/>
<evidence type="ECO:0000313" key="1">
    <source>
        <dbReference type="EMBL" id="SDT83682.1"/>
    </source>
</evidence>
<evidence type="ECO:0000313" key="4">
    <source>
        <dbReference type="EMBL" id="SDT85281.1"/>
    </source>
</evidence>
<dbReference type="EMBL" id="FNLM01000018">
    <property type="protein sequence ID" value="SDT85281.1"/>
    <property type="molecule type" value="Genomic_DNA"/>
</dbReference>
<dbReference type="GO" id="GO:0009307">
    <property type="term" value="P:DNA restriction-modification system"/>
    <property type="evidence" value="ECO:0007669"/>
    <property type="project" value="InterPro"/>
</dbReference>
<sequence length="180" mass="19554">MSGRAMGSHQCATTGDDVWLTPPHVLDALGPFDLDPCAAPAEANWTTARHHYRLPDDGLTLPWEGRVWCNPPYSNVWRWLDRLANHGTGTALIFARTETAGFQAQVWRRATAVLFLEGRLTFHHRDGSKAAANSGAPSCLVAYGTDDAGRLLDSGLPGAFVHGWSITAVDDQPSLFEEAS</sequence>
<dbReference type="STRING" id="158898.SAMN04488548_1012"/>
<keyword evidence="7" id="KW-0489">Methyltransferase</keyword>
<evidence type="ECO:0000313" key="7">
    <source>
        <dbReference type="EMBL" id="SDT87972.1"/>
    </source>
</evidence>
<dbReference type="EMBL" id="FNLM01000001">
    <property type="protein sequence ID" value="SDT83705.1"/>
    <property type="molecule type" value="Genomic_DNA"/>
</dbReference>
<dbReference type="RefSeq" id="WP_244277996.1">
    <property type="nucleotide sequence ID" value="NZ_FNLM01000001.1"/>
</dbReference>
<dbReference type="EMBL" id="FNLM01000001">
    <property type="protein sequence ID" value="SDT83728.1"/>
    <property type="molecule type" value="Genomic_DNA"/>
</dbReference>
<evidence type="ECO:0000313" key="6">
    <source>
        <dbReference type="EMBL" id="SDT85549.1"/>
    </source>
</evidence>
<evidence type="ECO:0000313" key="2">
    <source>
        <dbReference type="EMBL" id="SDT83705.1"/>
    </source>
</evidence>
<dbReference type="EMBL" id="FNLM01000025">
    <property type="protein sequence ID" value="SDT87972.1"/>
    <property type="molecule type" value="Genomic_DNA"/>
</dbReference>
<dbReference type="EMBL" id="FNLM01000027">
    <property type="protein sequence ID" value="SDT89196.1"/>
    <property type="molecule type" value="Genomic_DNA"/>
</dbReference>
<dbReference type="EMBL" id="FNLM01000001">
    <property type="protein sequence ID" value="SDT83682.1"/>
    <property type="molecule type" value="Genomic_DNA"/>
</dbReference>
<dbReference type="InterPro" id="IPR008593">
    <property type="entry name" value="Dam_MeTrfase"/>
</dbReference>
<dbReference type="Pfam" id="PF05869">
    <property type="entry name" value="Dam"/>
    <property type="match status" value="1"/>
</dbReference>
<evidence type="ECO:0000313" key="9">
    <source>
        <dbReference type="Proteomes" id="UP000183180"/>
    </source>
</evidence>
<dbReference type="GO" id="GO:0032259">
    <property type="term" value="P:methylation"/>
    <property type="evidence" value="ECO:0007669"/>
    <property type="project" value="UniProtKB-KW"/>
</dbReference>